<name>A0A2P2NWU5_RHIMU</name>
<evidence type="ECO:0000313" key="1">
    <source>
        <dbReference type="EMBL" id="MBX46986.1"/>
    </source>
</evidence>
<protein>
    <submittedName>
        <fullName evidence="1">Uncharacterized protein</fullName>
    </submittedName>
</protein>
<dbReference type="EMBL" id="GGEC01066502">
    <property type="protein sequence ID" value="MBX46986.1"/>
    <property type="molecule type" value="Transcribed_RNA"/>
</dbReference>
<reference evidence="1" key="1">
    <citation type="submission" date="2018-02" db="EMBL/GenBank/DDBJ databases">
        <title>Rhizophora mucronata_Transcriptome.</title>
        <authorList>
            <person name="Meera S.P."/>
            <person name="Sreeshan A."/>
            <person name="Augustine A."/>
        </authorList>
    </citation>
    <scope>NUCLEOTIDE SEQUENCE</scope>
    <source>
        <tissue evidence="1">Leaf</tissue>
    </source>
</reference>
<proteinExistence type="predicted"/>
<accession>A0A2P2NWU5</accession>
<dbReference type="AlphaFoldDB" id="A0A2P2NWU5"/>
<organism evidence="1">
    <name type="scientific">Rhizophora mucronata</name>
    <name type="common">Asiatic mangrove</name>
    <dbReference type="NCBI Taxonomy" id="61149"/>
    <lineage>
        <taxon>Eukaryota</taxon>
        <taxon>Viridiplantae</taxon>
        <taxon>Streptophyta</taxon>
        <taxon>Embryophyta</taxon>
        <taxon>Tracheophyta</taxon>
        <taxon>Spermatophyta</taxon>
        <taxon>Magnoliopsida</taxon>
        <taxon>eudicotyledons</taxon>
        <taxon>Gunneridae</taxon>
        <taxon>Pentapetalae</taxon>
        <taxon>rosids</taxon>
        <taxon>fabids</taxon>
        <taxon>Malpighiales</taxon>
        <taxon>Rhizophoraceae</taxon>
        <taxon>Rhizophora</taxon>
    </lineage>
</organism>
<sequence length="33" mass="3722">MNSSLIVCSAMLTADAYLCFLFRRQQSFCLSSD</sequence>